<evidence type="ECO:0000313" key="10">
    <source>
        <dbReference type="Proteomes" id="UP000228496"/>
    </source>
</evidence>
<evidence type="ECO:0000259" key="7">
    <source>
        <dbReference type="Pfam" id="PF01386"/>
    </source>
</evidence>
<evidence type="ECO:0000256" key="3">
    <source>
        <dbReference type="ARBA" id="ARBA00022980"/>
    </source>
</evidence>
<organism evidence="9 10">
    <name type="scientific">Candidatus Yanofskybacteria bacterium CG10_big_fil_rev_8_21_14_0_10_36_16</name>
    <dbReference type="NCBI Taxonomy" id="1975096"/>
    <lineage>
        <taxon>Bacteria</taxon>
        <taxon>Candidatus Yanofskyibacteriota</taxon>
    </lineage>
</organism>
<dbReference type="SUPFAM" id="SSF50715">
    <property type="entry name" value="Ribosomal protein L25-like"/>
    <property type="match status" value="1"/>
</dbReference>
<dbReference type="InterPro" id="IPR020930">
    <property type="entry name" value="Ribosomal_uL5_bac-type"/>
</dbReference>
<dbReference type="InterPro" id="IPR011035">
    <property type="entry name" value="Ribosomal_bL25/Gln-tRNA_synth"/>
</dbReference>
<dbReference type="InterPro" id="IPR029751">
    <property type="entry name" value="Ribosomal_L25_dom"/>
</dbReference>
<evidence type="ECO:0000256" key="5">
    <source>
        <dbReference type="HAMAP-Rule" id="MF_01334"/>
    </source>
</evidence>
<evidence type="ECO:0000256" key="4">
    <source>
        <dbReference type="ARBA" id="ARBA00023274"/>
    </source>
</evidence>
<feature type="domain" description="Large ribosomal subunit protein bL25 beta" evidence="8">
    <location>
        <begin position="99"/>
        <end position="182"/>
    </location>
</feature>
<dbReference type="GO" id="GO:0008097">
    <property type="term" value="F:5S rRNA binding"/>
    <property type="evidence" value="ECO:0007669"/>
    <property type="project" value="InterPro"/>
</dbReference>
<reference evidence="9 10" key="1">
    <citation type="submission" date="2017-09" db="EMBL/GenBank/DDBJ databases">
        <title>Depth-based differentiation of microbial function through sediment-hosted aquifers and enrichment of novel symbionts in the deep terrestrial subsurface.</title>
        <authorList>
            <person name="Probst A.J."/>
            <person name="Ladd B."/>
            <person name="Jarett J.K."/>
            <person name="Geller-Mcgrath D.E."/>
            <person name="Sieber C.M."/>
            <person name="Emerson J.B."/>
            <person name="Anantharaman K."/>
            <person name="Thomas B.C."/>
            <person name="Malmstrom R."/>
            <person name="Stieglmeier M."/>
            <person name="Klingl A."/>
            <person name="Woyke T."/>
            <person name="Ryan C.M."/>
            <person name="Banfield J.F."/>
        </authorList>
    </citation>
    <scope>NUCLEOTIDE SEQUENCE [LARGE SCALE GENOMIC DNA]</scope>
    <source>
        <strain evidence="9">CG10_big_fil_rev_8_21_14_0_10_36_16</strain>
    </source>
</reference>
<proteinExistence type="inferred from homology"/>
<keyword evidence="1 5" id="KW-0699">rRNA-binding</keyword>
<dbReference type="GO" id="GO:0006412">
    <property type="term" value="P:translation"/>
    <property type="evidence" value="ECO:0007669"/>
    <property type="project" value="UniProtKB-UniRule"/>
</dbReference>
<dbReference type="PANTHER" id="PTHR33284:SF1">
    <property type="entry name" value="RIBOSOMAL PROTEIN L25_GLN-TRNA SYNTHETASE, ANTI-CODON-BINDING DOMAIN-CONTAINING PROTEIN"/>
    <property type="match status" value="1"/>
</dbReference>
<evidence type="ECO:0000259" key="8">
    <source>
        <dbReference type="Pfam" id="PF14693"/>
    </source>
</evidence>
<accession>A0A2J0Q8E1</accession>
<dbReference type="EMBL" id="PCXQ01000002">
    <property type="protein sequence ID" value="PJE51473.1"/>
    <property type="molecule type" value="Genomic_DNA"/>
</dbReference>
<evidence type="ECO:0000256" key="6">
    <source>
        <dbReference type="SAM" id="MobiDB-lite"/>
    </source>
</evidence>
<feature type="domain" description="Large ribosomal subunit protein bL25 L25" evidence="7">
    <location>
        <begin position="6"/>
        <end position="91"/>
    </location>
</feature>
<dbReference type="InterPro" id="IPR001021">
    <property type="entry name" value="Ribosomal_bL25_long"/>
</dbReference>
<evidence type="ECO:0000256" key="1">
    <source>
        <dbReference type="ARBA" id="ARBA00022730"/>
    </source>
</evidence>
<dbReference type="CDD" id="cd00495">
    <property type="entry name" value="Ribosomal_L25_TL5_CTC"/>
    <property type="match status" value="1"/>
</dbReference>
<dbReference type="PANTHER" id="PTHR33284">
    <property type="entry name" value="RIBOSOMAL PROTEIN L25/GLN-TRNA SYNTHETASE, ANTI-CODON-BINDING DOMAIN-CONTAINING PROTEIN"/>
    <property type="match status" value="1"/>
</dbReference>
<dbReference type="Gene3D" id="2.40.240.10">
    <property type="entry name" value="Ribosomal Protein L25, Chain P"/>
    <property type="match status" value="1"/>
</dbReference>
<comment type="function">
    <text evidence="5">This is one of the proteins that binds to the 5S RNA in the ribosome where it forms part of the central protuberance.</text>
</comment>
<dbReference type="InterPro" id="IPR037121">
    <property type="entry name" value="Ribosomal_bL25_C"/>
</dbReference>
<dbReference type="GO" id="GO:0003735">
    <property type="term" value="F:structural constituent of ribosome"/>
    <property type="evidence" value="ECO:0007669"/>
    <property type="project" value="InterPro"/>
</dbReference>
<protein>
    <recommendedName>
        <fullName evidence="5">Large ribosomal subunit protein bL25</fullName>
    </recommendedName>
    <alternativeName>
        <fullName evidence="5">General stress protein CTC</fullName>
    </alternativeName>
</protein>
<evidence type="ECO:0000313" key="9">
    <source>
        <dbReference type="EMBL" id="PJE51473.1"/>
    </source>
</evidence>
<feature type="region of interest" description="Disordered" evidence="6">
    <location>
        <begin position="182"/>
        <end position="222"/>
    </location>
</feature>
<sequence length="222" mass="24759">MEKIQLNVQPREISGRKVKILRSEGFIPAVVYGRDFEPKNIQIPVKEFERIYAEAGESTVVYINVGKEEVSTIIHDVATDPVSDEILHADFYKIRLDEKITTYIPVVTIGESPAVKDSNGVLVVNVKELEVEALPQDLPHEITVDISTLKKIGDYVLVKDLFISDRVEFQADPEDIIALIQEQAGEESEVSSGETSVEDVEVGEKKEDKDSGEEKEGDSEDN</sequence>
<dbReference type="GO" id="GO:0022625">
    <property type="term" value="C:cytosolic large ribosomal subunit"/>
    <property type="evidence" value="ECO:0007669"/>
    <property type="project" value="TreeGrafter"/>
</dbReference>
<gene>
    <name evidence="5" type="primary">rplY</name>
    <name evidence="5" type="synonym">ctc</name>
    <name evidence="9" type="ORF">COV29_00625</name>
</gene>
<comment type="caution">
    <text evidence="9">The sequence shown here is derived from an EMBL/GenBank/DDBJ whole genome shotgun (WGS) entry which is preliminary data.</text>
</comment>
<keyword evidence="3 5" id="KW-0689">Ribosomal protein</keyword>
<dbReference type="Gene3D" id="2.170.120.20">
    <property type="entry name" value="Ribosomal protein L25, beta domain"/>
    <property type="match status" value="1"/>
</dbReference>
<keyword evidence="2 5" id="KW-0694">RNA-binding</keyword>
<dbReference type="InterPro" id="IPR020056">
    <property type="entry name" value="Rbsml_bL25/Gln-tRNA_synth_N"/>
</dbReference>
<comment type="similarity">
    <text evidence="5">Belongs to the bacterial ribosomal protein bL25 family. CTC subfamily.</text>
</comment>
<dbReference type="Pfam" id="PF14693">
    <property type="entry name" value="Ribosomal_TL5_C"/>
    <property type="match status" value="1"/>
</dbReference>
<comment type="subunit">
    <text evidence="5">Part of the 50S ribosomal subunit; part of the 5S rRNA/L5/L18/L25 subcomplex. Contacts the 5S rRNA. Binds to the 5S rRNA independently of L5 and L18.</text>
</comment>
<dbReference type="Pfam" id="PF01386">
    <property type="entry name" value="Ribosomal_L25p"/>
    <property type="match status" value="1"/>
</dbReference>
<name>A0A2J0Q8E1_9BACT</name>
<feature type="compositionally biased region" description="Basic and acidic residues" evidence="6">
    <location>
        <begin position="202"/>
        <end position="214"/>
    </location>
</feature>
<keyword evidence="4 5" id="KW-0687">Ribonucleoprotein</keyword>
<dbReference type="HAMAP" id="MF_01334">
    <property type="entry name" value="Ribosomal_bL25_CTC"/>
    <property type="match status" value="1"/>
</dbReference>
<dbReference type="NCBIfam" id="TIGR00731">
    <property type="entry name" value="bL25_bact_ctc"/>
    <property type="match status" value="1"/>
</dbReference>
<evidence type="ECO:0000256" key="2">
    <source>
        <dbReference type="ARBA" id="ARBA00022884"/>
    </source>
</evidence>
<dbReference type="InterPro" id="IPR020057">
    <property type="entry name" value="Ribosomal_bL25_b-dom"/>
</dbReference>
<dbReference type="AlphaFoldDB" id="A0A2J0Q8E1"/>
<dbReference type="Proteomes" id="UP000228496">
    <property type="component" value="Unassembled WGS sequence"/>
</dbReference>